<evidence type="ECO:0000313" key="2">
    <source>
        <dbReference type="Proteomes" id="UP001236663"/>
    </source>
</evidence>
<protein>
    <submittedName>
        <fullName evidence="1">Uncharacterized protein</fullName>
    </submittedName>
</protein>
<dbReference type="EMBL" id="JAUFQS010000012">
    <property type="protein sequence ID" value="MDN3688668.1"/>
    <property type="molecule type" value="Genomic_DNA"/>
</dbReference>
<organism evidence="1 2">
    <name type="scientific">Cyclobacterium jeungdonense</name>
    <dbReference type="NCBI Taxonomy" id="708087"/>
    <lineage>
        <taxon>Bacteria</taxon>
        <taxon>Pseudomonadati</taxon>
        <taxon>Bacteroidota</taxon>
        <taxon>Cytophagia</taxon>
        <taxon>Cytophagales</taxon>
        <taxon>Cyclobacteriaceae</taxon>
        <taxon>Cyclobacterium</taxon>
    </lineage>
</organism>
<gene>
    <name evidence="1" type="ORF">QWZ15_12565</name>
</gene>
<evidence type="ECO:0000313" key="1">
    <source>
        <dbReference type="EMBL" id="MDN3688668.1"/>
    </source>
</evidence>
<accession>A0ABT8CA15</accession>
<dbReference type="RefSeq" id="WP_163386527.1">
    <property type="nucleotide sequence ID" value="NZ_JAUFQS010000012.1"/>
</dbReference>
<comment type="caution">
    <text evidence="1">The sequence shown here is derived from an EMBL/GenBank/DDBJ whole genome shotgun (WGS) entry which is preliminary data.</text>
</comment>
<proteinExistence type="predicted"/>
<sequence length="63" mass="6438">MAAAAAGGLDALLPEPGDLHHQAGIDADLFPGKGRCEPYHTLVGLLRSAVYPGGQVQVDGLMV</sequence>
<keyword evidence="2" id="KW-1185">Reference proteome</keyword>
<dbReference type="Proteomes" id="UP001236663">
    <property type="component" value="Unassembled WGS sequence"/>
</dbReference>
<name>A0ABT8CA15_9BACT</name>
<reference evidence="2" key="1">
    <citation type="journal article" date="2019" name="Int. J. Syst. Evol. Microbiol.">
        <title>The Global Catalogue of Microorganisms (GCM) 10K type strain sequencing project: providing services to taxonomists for standard genome sequencing and annotation.</title>
        <authorList>
            <consortium name="The Broad Institute Genomics Platform"/>
            <consortium name="The Broad Institute Genome Sequencing Center for Infectious Disease"/>
            <person name="Wu L."/>
            <person name="Ma J."/>
        </authorList>
    </citation>
    <scope>NUCLEOTIDE SEQUENCE [LARGE SCALE GENOMIC DNA]</scope>
    <source>
        <strain evidence="2">CECT 7706</strain>
    </source>
</reference>